<sequence length="239" mass="27418">MMISVCIATYNGEKFLREQLMSILSQLSDEDEIIISDDNSQDSTISIIEAIKSPLLHLYVNNGERGYTANFENALRYAKGDYIFLADQDDIWMPDKVSVCVKFLQSYSLIISDGIIIDENDNKIGGSFYEQRKSKKGLFNALLRFSFLGCCLAFRKEILQRAMPFPADHLLCTHDNWLTLIGMMYYKSIVIDDKLICYRRHSANSSSGGFINSTSIWFKIRYRVYLLGNLIIRGMFKSV</sequence>
<dbReference type="InterPro" id="IPR001173">
    <property type="entry name" value="Glyco_trans_2-like"/>
</dbReference>
<dbReference type="EMBL" id="AWET01000045">
    <property type="protein sequence ID" value="ERJ98855.1"/>
    <property type="molecule type" value="Genomic_DNA"/>
</dbReference>
<dbReference type="PATRIC" id="fig|1081904.3.peg.2131"/>
<reference evidence="2 3" key="1">
    <citation type="submission" date="2013-08" db="EMBL/GenBank/DDBJ databases">
        <authorList>
            <person name="Durkin A.S."/>
            <person name="Haft D.R."/>
            <person name="McCorrison J."/>
            <person name="Torralba M."/>
            <person name="Gillis M."/>
            <person name="Haft D.H."/>
            <person name="Methe B."/>
            <person name="Sutton G."/>
            <person name="Nelson K.E."/>
        </authorList>
    </citation>
    <scope>NUCLEOTIDE SEQUENCE [LARGE SCALE GENOMIC DNA]</scope>
    <source>
        <strain evidence="2 3">F0068</strain>
    </source>
</reference>
<keyword evidence="3" id="KW-1185">Reference proteome</keyword>
<protein>
    <submittedName>
        <fullName evidence="2">Putative polysaccharide capsule synthesis protein CpsK</fullName>
    </submittedName>
</protein>
<evidence type="ECO:0000259" key="1">
    <source>
        <dbReference type="Pfam" id="PF00535"/>
    </source>
</evidence>
<comment type="caution">
    <text evidence="2">The sequence shown here is derived from an EMBL/GenBank/DDBJ whole genome shotgun (WGS) entry which is preliminary data.</text>
</comment>
<dbReference type="AlphaFoldDB" id="U2L3C5"/>
<dbReference type="Pfam" id="PF00535">
    <property type="entry name" value="Glycos_transf_2"/>
    <property type="match status" value="1"/>
</dbReference>
<evidence type="ECO:0000313" key="2">
    <source>
        <dbReference type="EMBL" id="ERJ98855.1"/>
    </source>
</evidence>
<gene>
    <name evidence="2" type="ORF">HMPREF1218_0699</name>
</gene>
<dbReference type="RefSeq" id="WP_021584718.1">
    <property type="nucleotide sequence ID" value="NZ_AWET01000045.1"/>
</dbReference>
<dbReference type="Gene3D" id="3.90.550.10">
    <property type="entry name" value="Spore Coat Polysaccharide Biosynthesis Protein SpsA, Chain A"/>
    <property type="match status" value="1"/>
</dbReference>
<organism evidence="2 3">
    <name type="scientific">Hoylesella pleuritidis F0068</name>
    <dbReference type="NCBI Taxonomy" id="1081904"/>
    <lineage>
        <taxon>Bacteria</taxon>
        <taxon>Pseudomonadati</taxon>
        <taxon>Bacteroidota</taxon>
        <taxon>Bacteroidia</taxon>
        <taxon>Bacteroidales</taxon>
        <taxon>Prevotellaceae</taxon>
        <taxon>Hoylesella</taxon>
    </lineage>
</organism>
<proteinExistence type="predicted"/>
<accession>U2L3C5</accession>
<dbReference type="InterPro" id="IPR029044">
    <property type="entry name" value="Nucleotide-diphossugar_trans"/>
</dbReference>
<dbReference type="Proteomes" id="UP000016600">
    <property type="component" value="Unassembled WGS sequence"/>
</dbReference>
<evidence type="ECO:0000313" key="3">
    <source>
        <dbReference type="Proteomes" id="UP000016600"/>
    </source>
</evidence>
<dbReference type="PANTHER" id="PTHR22916:SF3">
    <property type="entry name" value="UDP-GLCNAC:BETAGAL BETA-1,3-N-ACETYLGLUCOSAMINYLTRANSFERASE-LIKE PROTEIN 1"/>
    <property type="match status" value="1"/>
</dbReference>
<dbReference type="SUPFAM" id="SSF53448">
    <property type="entry name" value="Nucleotide-diphospho-sugar transferases"/>
    <property type="match status" value="1"/>
</dbReference>
<name>U2L3C5_9BACT</name>
<dbReference type="CDD" id="cd04196">
    <property type="entry name" value="GT_2_like_d"/>
    <property type="match status" value="1"/>
</dbReference>
<dbReference type="GO" id="GO:0016758">
    <property type="term" value="F:hexosyltransferase activity"/>
    <property type="evidence" value="ECO:0007669"/>
    <property type="project" value="UniProtKB-ARBA"/>
</dbReference>
<feature type="domain" description="Glycosyltransferase 2-like" evidence="1">
    <location>
        <begin position="4"/>
        <end position="160"/>
    </location>
</feature>
<dbReference type="PANTHER" id="PTHR22916">
    <property type="entry name" value="GLYCOSYLTRANSFERASE"/>
    <property type="match status" value="1"/>
</dbReference>